<organism evidence="2 3">
    <name type="scientific">Timema podura</name>
    <name type="common">Walking stick</name>
    <dbReference type="NCBI Taxonomy" id="61482"/>
    <lineage>
        <taxon>Eukaryota</taxon>
        <taxon>Metazoa</taxon>
        <taxon>Ecdysozoa</taxon>
        <taxon>Arthropoda</taxon>
        <taxon>Hexapoda</taxon>
        <taxon>Insecta</taxon>
        <taxon>Pterygota</taxon>
        <taxon>Neoptera</taxon>
        <taxon>Polyneoptera</taxon>
        <taxon>Phasmatodea</taxon>
        <taxon>Timematodea</taxon>
        <taxon>Timematoidea</taxon>
        <taxon>Timematidae</taxon>
        <taxon>Timema</taxon>
    </lineage>
</organism>
<evidence type="ECO:0000256" key="1">
    <source>
        <dbReference type="SAM" id="MobiDB-lite"/>
    </source>
</evidence>
<dbReference type="EMBL" id="CAJPIN010000098">
    <property type="protein sequence ID" value="CAG2053039.1"/>
    <property type="molecule type" value="Genomic_DNA"/>
</dbReference>
<proteinExistence type="predicted"/>
<keyword evidence="3" id="KW-1185">Reference proteome</keyword>
<feature type="non-terminal residue" evidence="2">
    <location>
        <position position="1"/>
    </location>
</feature>
<comment type="caution">
    <text evidence="2">The sequence shown here is derived from an EMBL/GenBank/DDBJ whole genome shotgun (WGS) entry which is preliminary data.</text>
</comment>
<evidence type="ECO:0000313" key="2">
    <source>
        <dbReference type="EMBL" id="CAG2053039.1"/>
    </source>
</evidence>
<name>A0ABN7NB14_TIMPD</name>
<sequence>AVPFTSHLEDYLKCVPIDGTTHPLRSEVECRRIALENERRRQYFKVNHLSAPVSLLLAGQKGTSFNTSEAGTHASFEKGCPTHCSPSWNPCCCSSFWREALAAAARWGGEGPHRAGCGQIAGSSLVIAGPQWKKGEGQVGRELALDDKMYAMMFVYDISGKKEDKVQEEPMEWNGMRKTRKSKKVIGISPARSLLSTSILWSRIPPRSNTVSGMARSKASKQHVCPKLRGRMLASGLQLTAHLRPADHRLITVSNAELSQPNNHQLTAVSNTELSQPNNHQLTAVSNTELSQPNNHQLTAVSNTELSQPNNHQLTAVSNTELSQPPNHRLTAVSNTELSQPPNHRLTASLHEFNQLCETIIGNTTLAAEMMMVGRNKAVEQELAVRGRFEQVHQFPTEESKLRCQGKRCSALNSSSFDHILCLTYTFHLKAKDGLLLSNLTASCRRIVEHPVYSIATLPDPLLKSSVFQDESALNKVENRLILEADGLIENNAKAIDKPITFKGLQTEGIFKGLQTEGSFKGLQTEGSFKGLQTEGSFKGLQTEGSFKGLQTEGSFKGLQTEGSFKGLQTEGSFKGLQTEGSFKGLQTEGSFKGLQTEGSFKGLQTEGSFKGLQTEGSFKGLQTEGSFKGLQTEGSFKGLQTEGSFKGLQTEGSFKGLQTEGSFKGLQTEGSFKGLQTEGSFKGLQTEGSFKGLQTEGSFKGLQTEGSFKGLQTEGSFKGLQTEGSFKGLQTEGSFKGLQTEGSFKGLQTEGSFKRLQTEGSFKGLQTEGNLGRGKLPLCECSRVCILSARILRPIRKLGRASRSCSAQPFPAPGLWGCKVHPSTRLYKLEYIEQRPRGVSRDGSEKSPSKVCWLIREDYSYLTLCVMVRECGISRSRPQQYVFREELGRLNLEEVNPHLRGRRVENHLGKTTPSSPDRDSNLDLPVLGGRAQHDWRVSQLRHRGGKEDPPDQLRARPTPMSIGYEHSFEPYFASVQLRYGILGVLQRRHFDMSGDVAICLLTIDPLNNGDVSSPNRNHYRDTIYHGVSAESLWTVQKIGVTGRSMFKSHTGVLRVEISCLIFNKTRPDSANAINRRDALNTRNHH</sequence>
<accession>A0ABN7NB14</accession>
<gene>
    <name evidence="2" type="ORF">TPAB3V08_LOCUS129</name>
</gene>
<feature type="region of interest" description="Disordered" evidence="1">
    <location>
        <begin position="902"/>
        <end position="926"/>
    </location>
</feature>
<feature type="non-terminal residue" evidence="2">
    <location>
        <position position="1086"/>
    </location>
</feature>
<evidence type="ECO:0000313" key="3">
    <source>
        <dbReference type="Proteomes" id="UP001153148"/>
    </source>
</evidence>
<protein>
    <submittedName>
        <fullName evidence="2">Uncharacterized protein</fullName>
    </submittedName>
</protein>
<reference evidence="2" key="1">
    <citation type="submission" date="2021-03" db="EMBL/GenBank/DDBJ databases">
        <authorList>
            <person name="Tran Van P."/>
        </authorList>
    </citation>
    <scope>NUCLEOTIDE SEQUENCE</scope>
</reference>
<dbReference type="Proteomes" id="UP001153148">
    <property type="component" value="Unassembled WGS sequence"/>
</dbReference>